<feature type="domain" description="PhoU" evidence="9">
    <location>
        <begin position="16"/>
        <end position="101"/>
    </location>
</feature>
<feature type="domain" description="PhoU" evidence="9">
    <location>
        <begin position="121"/>
        <end position="205"/>
    </location>
</feature>
<comment type="subcellular location">
    <subcellularLocation>
        <location evidence="1 8">Cytoplasm</location>
    </subcellularLocation>
</comment>
<evidence type="ECO:0000313" key="11">
    <source>
        <dbReference type="Proteomes" id="UP001319200"/>
    </source>
</evidence>
<evidence type="ECO:0000256" key="2">
    <source>
        <dbReference type="ARBA" id="ARBA00008107"/>
    </source>
</evidence>
<evidence type="ECO:0000256" key="3">
    <source>
        <dbReference type="ARBA" id="ARBA00011738"/>
    </source>
</evidence>
<dbReference type="EMBL" id="JAHESF010000002">
    <property type="protein sequence ID" value="MBT1695610.1"/>
    <property type="molecule type" value="Genomic_DNA"/>
</dbReference>
<comment type="caution">
    <text evidence="10">The sequence shown here is derived from an EMBL/GenBank/DDBJ whole genome shotgun (WGS) entry which is preliminary data.</text>
</comment>
<dbReference type="GO" id="GO:0005737">
    <property type="term" value="C:cytoplasm"/>
    <property type="evidence" value="ECO:0007669"/>
    <property type="project" value="UniProtKB-SubCell"/>
</dbReference>
<protein>
    <recommendedName>
        <fullName evidence="8">Phosphate-specific transport system accessory protein PhoU</fullName>
    </recommendedName>
</protein>
<evidence type="ECO:0000256" key="1">
    <source>
        <dbReference type="ARBA" id="ARBA00004496"/>
    </source>
</evidence>
<name>A0AAP2DG58_9BACT</name>
<dbReference type="Pfam" id="PF01895">
    <property type="entry name" value="PhoU"/>
    <property type="match status" value="2"/>
</dbReference>
<evidence type="ECO:0000256" key="4">
    <source>
        <dbReference type="ARBA" id="ARBA00022448"/>
    </source>
</evidence>
<dbReference type="AlphaFoldDB" id="A0AAP2DG58"/>
<dbReference type="InterPro" id="IPR038078">
    <property type="entry name" value="PhoU-like_sf"/>
</dbReference>
<proteinExistence type="inferred from homology"/>
<dbReference type="Gene3D" id="1.20.58.220">
    <property type="entry name" value="Phosphate transport system protein phou homolog 2, domain 2"/>
    <property type="match status" value="1"/>
</dbReference>
<gene>
    <name evidence="10" type="primary">phoU</name>
    <name evidence="10" type="ORF">KK083_01900</name>
</gene>
<dbReference type="GO" id="GO:0006817">
    <property type="term" value="P:phosphate ion transport"/>
    <property type="evidence" value="ECO:0007669"/>
    <property type="project" value="UniProtKB-KW"/>
</dbReference>
<dbReference type="PANTHER" id="PTHR42930:SF3">
    <property type="entry name" value="PHOSPHATE-SPECIFIC TRANSPORT SYSTEM ACCESSORY PROTEIN PHOU"/>
    <property type="match status" value="1"/>
</dbReference>
<dbReference type="FunFam" id="1.20.58.220:FF:000004">
    <property type="entry name" value="Phosphate-specific transport system accessory protein PhoU"/>
    <property type="match status" value="1"/>
</dbReference>
<dbReference type="InterPro" id="IPR026022">
    <property type="entry name" value="PhoU_dom"/>
</dbReference>
<comment type="function">
    <text evidence="7 8">Plays a role in the regulation of phosphate uptake.</text>
</comment>
<comment type="subunit">
    <text evidence="3 8">Homodimer.</text>
</comment>
<dbReference type="PIRSF" id="PIRSF003107">
    <property type="entry name" value="PhoU"/>
    <property type="match status" value="1"/>
</dbReference>
<accession>A0AAP2DG58</accession>
<dbReference type="SUPFAM" id="SSF109755">
    <property type="entry name" value="PhoU-like"/>
    <property type="match status" value="1"/>
</dbReference>
<keyword evidence="11" id="KW-1185">Reference proteome</keyword>
<dbReference type="PANTHER" id="PTHR42930">
    <property type="entry name" value="PHOSPHATE-SPECIFIC TRANSPORT SYSTEM ACCESSORY PROTEIN PHOU"/>
    <property type="match status" value="1"/>
</dbReference>
<evidence type="ECO:0000256" key="6">
    <source>
        <dbReference type="ARBA" id="ARBA00022592"/>
    </source>
</evidence>
<dbReference type="GO" id="GO:0030643">
    <property type="term" value="P:intracellular phosphate ion homeostasis"/>
    <property type="evidence" value="ECO:0007669"/>
    <property type="project" value="InterPro"/>
</dbReference>
<dbReference type="Proteomes" id="UP001319200">
    <property type="component" value="Unassembled WGS sequence"/>
</dbReference>
<organism evidence="10 11">
    <name type="scientific">Chryseosolibacter histidini</name>
    <dbReference type="NCBI Taxonomy" id="2782349"/>
    <lineage>
        <taxon>Bacteria</taxon>
        <taxon>Pseudomonadati</taxon>
        <taxon>Bacteroidota</taxon>
        <taxon>Cytophagia</taxon>
        <taxon>Cytophagales</taxon>
        <taxon>Chryseotaleaceae</taxon>
        <taxon>Chryseosolibacter</taxon>
    </lineage>
</organism>
<comment type="similarity">
    <text evidence="2 8">Belongs to the PhoU family.</text>
</comment>
<dbReference type="InterPro" id="IPR028366">
    <property type="entry name" value="PhoU"/>
</dbReference>
<evidence type="ECO:0000256" key="7">
    <source>
        <dbReference type="ARBA" id="ARBA00056181"/>
    </source>
</evidence>
<dbReference type="RefSeq" id="WP_254160107.1">
    <property type="nucleotide sequence ID" value="NZ_JAHESF010000002.1"/>
</dbReference>
<dbReference type="GO" id="GO:0045936">
    <property type="term" value="P:negative regulation of phosphate metabolic process"/>
    <property type="evidence" value="ECO:0007669"/>
    <property type="project" value="InterPro"/>
</dbReference>
<dbReference type="NCBIfam" id="TIGR02135">
    <property type="entry name" value="phoU_full"/>
    <property type="match status" value="1"/>
</dbReference>
<keyword evidence="6 8" id="KW-0592">Phosphate transport</keyword>
<sequence>MPAIEPELQALKENLLDMLSLVRNQLTKCKKAIQKKDLSIAEEVIADERKVNVQELAIDRDCESILALYTPVATDLRLVLATLKITNDLERIGDNAKSLARFLKDNLRDIPGTWIEKYNIEAMLDVLTSMLKDMGEALHTADTKLARHTTKHDEQLNKYNREAYKTAAELIKEHPESGKILLTLFSLTRDLERAGDLTKNIAEEIVFHIEAKVMKHKKDQK</sequence>
<evidence type="ECO:0000313" key="10">
    <source>
        <dbReference type="EMBL" id="MBT1695610.1"/>
    </source>
</evidence>
<evidence type="ECO:0000256" key="8">
    <source>
        <dbReference type="PIRNR" id="PIRNR003107"/>
    </source>
</evidence>
<reference evidence="10 11" key="1">
    <citation type="submission" date="2021-05" db="EMBL/GenBank/DDBJ databases">
        <title>A Polyphasic approach of four new species of the genus Ohtaekwangia: Ohtaekwangia histidinii sp. nov., Ohtaekwangia cretensis sp. nov., Ohtaekwangia indiensis sp. nov., Ohtaekwangia reichenbachii sp. nov. from diverse environment.</title>
        <authorList>
            <person name="Octaviana S."/>
        </authorList>
    </citation>
    <scope>NUCLEOTIDE SEQUENCE [LARGE SCALE GENOMIC DNA]</scope>
    <source>
        <strain evidence="10 11">PWU4</strain>
    </source>
</reference>
<keyword evidence="5 8" id="KW-0963">Cytoplasm</keyword>
<evidence type="ECO:0000259" key="9">
    <source>
        <dbReference type="Pfam" id="PF01895"/>
    </source>
</evidence>
<keyword evidence="4 8" id="KW-0813">Transport</keyword>
<evidence type="ECO:0000256" key="5">
    <source>
        <dbReference type="ARBA" id="ARBA00022490"/>
    </source>
</evidence>